<sequence>MDADELTQSVWDITEGEFPDGSPLGEQAKFLLRYAILAPSSHNSQPWQFTIRDETIEIAFDKTRWLEVADQDKRELFISIGCALENLCTAAEHFEVGYEITYHTDEDDNLVSTVTLEPDSDPSSSRPSELFDELTERYTSHQLFEDQALPRETRDQFRRVIEWDSVTLSLIDDPEQKRSIGELQAEADEAQMADPTYRQELGYWVGTGALGSSWLMARLGQAVVSHFDLGEREGRKNSKLIECAPVVALLATQEDTATAQVKTGQVFERLALLASAEDFAVHPLSQILERPEMRTKLATRAGTGEEIPQHLFRLGYVEEERTHTPRWPLESVPLTNQ</sequence>
<evidence type="ECO:0000313" key="4">
    <source>
        <dbReference type="EMBL" id="MFC5136196.1"/>
    </source>
</evidence>
<accession>A0ABD5QVP7</accession>
<dbReference type="PANTHER" id="PTHR23026">
    <property type="entry name" value="NADPH NITROREDUCTASE"/>
    <property type="match status" value="1"/>
</dbReference>
<protein>
    <submittedName>
        <fullName evidence="4">Acg family FMN-binding oxidoreductase</fullName>
    </submittedName>
</protein>
<evidence type="ECO:0000256" key="3">
    <source>
        <dbReference type="ARBA" id="ARBA00023002"/>
    </source>
</evidence>
<dbReference type="NCBIfam" id="NF047509">
    <property type="entry name" value="Rv3131_FMN_oxido"/>
    <property type="match status" value="1"/>
</dbReference>
<comment type="caution">
    <text evidence="4">The sequence shown here is derived from an EMBL/GenBank/DDBJ whole genome shotgun (WGS) entry which is preliminary data.</text>
</comment>
<keyword evidence="5" id="KW-1185">Reference proteome</keyword>
<dbReference type="Gene3D" id="3.40.109.10">
    <property type="entry name" value="NADH Oxidase"/>
    <property type="match status" value="1"/>
</dbReference>
<dbReference type="Gene3D" id="3.40.109.30">
    <property type="entry name" value="putative nitroreductase (tm1586), domain 2"/>
    <property type="match status" value="1"/>
</dbReference>
<keyword evidence="3" id="KW-0560">Oxidoreductase</keyword>
<dbReference type="EMBL" id="JBHSKV010000021">
    <property type="protein sequence ID" value="MFC5136196.1"/>
    <property type="molecule type" value="Genomic_DNA"/>
</dbReference>
<keyword evidence="1" id="KW-0285">Flavoprotein</keyword>
<dbReference type="InterPro" id="IPR050627">
    <property type="entry name" value="Nitroreductase/BluB"/>
</dbReference>
<evidence type="ECO:0000256" key="1">
    <source>
        <dbReference type="ARBA" id="ARBA00022630"/>
    </source>
</evidence>
<dbReference type="PANTHER" id="PTHR23026:SF90">
    <property type="entry name" value="IODOTYROSINE DEIODINASE 1"/>
    <property type="match status" value="1"/>
</dbReference>
<proteinExistence type="predicted"/>
<dbReference type="AlphaFoldDB" id="A0ABD5QVP7"/>
<dbReference type="RefSeq" id="WP_122105752.1">
    <property type="nucleotide sequence ID" value="NZ_JBHSKV010000021.1"/>
</dbReference>
<dbReference type="Proteomes" id="UP001596145">
    <property type="component" value="Unassembled WGS sequence"/>
</dbReference>
<organism evidence="4 5">
    <name type="scientific">Halorubrum glutamatedens</name>
    <dbReference type="NCBI Taxonomy" id="2707018"/>
    <lineage>
        <taxon>Archaea</taxon>
        <taxon>Methanobacteriati</taxon>
        <taxon>Methanobacteriota</taxon>
        <taxon>Stenosarchaea group</taxon>
        <taxon>Halobacteria</taxon>
        <taxon>Halobacteriales</taxon>
        <taxon>Haloferacaceae</taxon>
        <taxon>Halorubrum</taxon>
    </lineage>
</organism>
<keyword evidence="2" id="KW-0288">FMN</keyword>
<evidence type="ECO:0000256" key="2">
    <source>
        <dbReference type="ARBA" id="ARBA00022643"/>
    </source>
</evidence>
<reference evidence="4 5" key="1">
    <citation type="journal article" date="2019" name="Int. J. Syst. Evol. Microbiol.">
        <title>The Global Catalogue of Microorganisms (GCM) 10K type strain sequencing project: providing services to taxonomists for standard genome sequencing and annotation.</title>
        <authorList>
            <consortium name="The Broad Institute Genomics Platform"/>
            <consortium name="The Broad Institute Genome Sequencing Center for Infectious Disease"/>
            <person name="Wu L."/>
            <person name="Ma J."/>
        </authorList>
    </citation>
    <scope>NUCLEOTIDE SEQUENCE [LARGE SCALE GENOMIC DNA]</scope>
    <source>
        <strain evidence="4 5">CGMCC 1.16026</strain>
    </source>
</reference>
<dbReference type="SUPFAM" id="SSF55469">
    <property type="entry name" value="FMN-dependent nitroreductase-like"/>
    <property type="match status" value="2"/>
</dbReference>
<name>A0ABD5QVP7_9EURY</name>
<evidence type="ECO:0000313" key="5">
    <source>
        <dbReference type="Proteomes" id="UP001596145"/>
    </source>
</evidence>
<gene>
    <name evidence="4" type="ORF">ACFPJA_15910</name>
</gene>
<dbReference type="InterPro" id="IPR000415">
    <property type="entry name" value="Nitroreductase-like"/>
</dbReference>
<dbReference type="GO" id="GO:0016491">
    <property type="term" value="F:oxidoreductase activity"/>
    <property type="evidence" value="ECO:0007669"/>
    <property type="project" value="UniProtKB-KW"/>
</dbReference>